<organism evidence="1 2">
    <name type="scientific">Pyronema omphalodes (strain CBS 100304)</name>
    <name type="common">Pyronema confluens</name>
    <dbReference type="NCBI Taxonomy" id="1076935"/>
    <lineage>
        <taxon>Eukaryota</taxon>
        <taxon>Fungi</taxon>
        <taxon>Dikarya</taxon>
        <taxon>Ascomycota</taxon>
        <taxon>Pezizomycotina</taxon>
        <taxon>Pezizomycetes</taxon>
        <taxon>Pezizales</taxon>
        <taxon>Pyronemataceae</taxon>
        <taxon>Pyronema</taxon>
    </lineage>
</organism>
<dbReference type="Proteomes" id="UP000018144">
    <property type="component" value="Unassembled WGS sequence"/>
</dbReference>
<proteinExistence type="predicted"/>
<name>U4KWD5_PYROM</name>
<keyword evidence="2" id="KW-1185">Reference proteome</keyword>
<dbReference type="AlphaFoldDB" id="U4KWD5"/>
<evidence type="ECO:0000313" key="1">
    <source>
        <dbReference type="EMBL" id="CCX05782.1"/>
    </source>
</evidence>
<reference evidence="1 2" key="1">
    <citation type="journal article" date="2013" name="PLoS Genet.">
        <title>The genome and development-dependent transcriptomes of Pyronema confluens: a window into fungal evolution.</title>
        <authorList>
            <person name="Traeger S."/>
            <person name="Altegoer F."/>
            <person name="Freitag M."/>
            <person name="Gabaldon T."/>
            <person name="Kempken F."/>
            <person name="Kumar A."/>
            <person name="Marcet-Houben M."/>
            <person name="Poggeler S."/>
            <person name="Stajich J.E."/>
            <person name="Nowrousian M."/>
        </authorList>
    </citation>
    <scope>NUCLEOTIDE SEQUENCE [LARGE SCALE GENOMIC DNA]</scope>
    <source>
        <strain evidence="2">CBS 100304</strain>
        <tissue evidence="1">Vegetative mycelium</tissue>
    </source>
</reference>
<dbReference type="EMBL" id="HF935273">
    <property type="protein sequence ID" value="CCX05782.1"/>
    <property type="molecule type" value="Genomic_DNA"/>
</dbReference>
<sequence>MIRAELHCTFYAEDFFKYSTQSHFITVQQIDI</sequence>
<accession>U4KWD5</accession>
<protein>
    <submittedName>
        <fullName evidence="1">Uncharacterized protein</fullName>
    </submittedName>
</protein>
<evidence type="ECO:0000313" key="2">
    <source>
        <dbReference type="Proteomes" id="UP000018144"/>
    </source>
</evidence>
<gene>
    <name evidence="1" type="ORF">PCON_05369</name>
</gene>